<evidence type="ECO:0000256" key="4">
    <source>
        <dbReference type="ARBA" id="ARBA00023251"/>
    </source>
</evidence>
<dbReference type="Proteomes" id="UP000800981">
    <property type="component" value="Unassembled WGS sequence"/>
</dbReference>
<dbReference type="EC" id="3.5.2.6" evidence="2 5"/>
<accession>A0ABX0GNT9</accession>
<dbReference type="InterPro" id="IPR045155">
    <property type="entry name" value="Beta-lactam_cat"/>
</dbReference>
<protein>
    <recommendedName>
        <fullName evidence="2 5">Beta-lactamase</fullName>
        <ecNumber evidence="2 5">3.5.2.6</ecNumber>
    </recommendedName>
</protein>
<feature type="region of interest" description="Disordered" evidence="6">
    <location>
        <begin position="37"/>
        <end position="62"/>
    </location>
</feature>
<evidence type="ECO:0000256" key="2">
    <source>
        <dbReference type="ARBA" id="ARBA00012865"/>
    </source>
</evidence>
<dbReference type="InterPro" id="IPR012338">
    <property type="entry name" value="Beta-lactam/transpept-like"/>
</dbReference>
<dbReference type="PANTHER" id="PTHR35333">
    <property type="entry name" value="BETA-LACTAMASE"/>
    <property type="match status" value="1"/>
</dbReference>
<dbReference type="SUPFAM" id="SSF56601">
    <property type="entry name" value="beta-lactamase/transpeptidase-like"/>
    <property type="match status" value="1"/>
</dbReference>
<dbReference type="Pfam" id="PF13354">
    <property type="entry name" value="Beta-lactamase2"/>
    <property type="match status" value="1"/>
</dbReference>
<comment type="catalytic activity">
    <reaction evidence="5">
        <text>a beta-lactam + H2O = a substituted beta-amino acid</text>
        <dbReference type="Rhea" id="RHEA:20401"/>
        <dbReference type="ChEBI" id="CHEBI:15377"/>
        <dbReference type="ChEBI" id="CHEBI:35627"/>
        <dbReference type="ChEBI" id="CHEBI:140347"/>
        <dbReference type="EC" id="3.5.2.6"/>
    </reaction>
</comment>
<keyword evidence="10" id="KW-1185">Reference proteome</keyword>
<dbReference type="NCBIfam" id="NF033103">
    <property type="entry name" value="bla_class_A"/>
    <property type="match status" value="1"/>
</dbReference>
<feature type="signal peptide" evidence="7">
    <location>
        <begin position="1"/>
        <end position="22"/>
    </location>
</feature>
<organism evidence="9 10">
    <name type="scientific">Motilibacter deserti</name>
    <dbReference type="NCBI Taxonomy" id="2714956"/>
    <lineage>
        <taxon>Bacteria</taxon>
        <taxon>Bacillati</taxon>
        <taxon>Actinomycetota</taxon>
        <taxon>Actinomycetes</taxon>
        <taxon>Motilibacterales</taxon>
        <taxon>Motilibacteraceae</taxon>
        <taxon>Motilibacter</taxon>
    </lineage>
</organism>
<evidence type="ECO:0000256" key="7">
    <source>
        <dbReference type="SAM" id="SignalP"/>
    </source>
</evidence>
<comment type="similarity">
    <text evidence="1 5">Belongs to the class-A beta-lactamase family.</text>
</comment>
<keyword evidence="7" id="KW-0732">Signal</keyword>
<evidence type="ECO:0000256" key="6">
    <source>
        <dbReference type="SAM" id="MobiDB-lite"/>
    </source>
</evidence>
<sequence length="320" mass="33406">MVARARGAPRAVRRLLRATATAAVLLLPATGCSLTPGAGATASSTPSPTATAPTPAAAPPTADEEFGELEDAYQARLGVYAVDTGTGRELTYRADERFAFASTVKALAAGALLQQLSDAELDATVEYDTADLVPHSPVTERHVVTNLPWRTVLAAALQQSENTAANLMFARLGGPAGLQQALRALGDRVTRSDRVEPALNSAVPGDVRDTTTARAIAHDLRELLLGDALQADRRALLRAWMTTNTTGGPYVRAGLPAGWEAADKTGSGGHGTRNDIAVVWPPGGGAPYVIALMSDRGVEGARSEDRLLADATRVALETLR</sequence>
<dbReference type="EMBL" id="JAANNP010000001">
    <property type="protein sequence ID" value="NHC12499.1"/>
    <property type="molecule type" value="Genomic_DNA"/>
</dbReference>
<evidence type="ECO:0000313" key="9">
    <source>
        <dbReference type="EMBL" id="NHC12499.1"/>
    </source>
</evidence>
<name>A0ABX0GNT9_9ACTN</name>
<evidence type="ECO:0000256" key="5">
    <source>
        <dbReference type="RuleBase" id="RU361140"/>
    </source>
</evidence>
<dbReference type="PROSITE" id="PS00146">
    <property type="entry name" value="BETA_LACTAMASE_A"/>
    <property type="match status" value="1"/>
</dbReference>
<keyword evidence="3 5" id="KW-0378">Hydrolase</keyword>
<gene>
    <name evidence="9" type="primary">bla</name>
    <name evidence="9" type="ORF">G9H71_01710</name>
</gene>
<dbReference type="InterPro" id="IPR000871">
    <property type="entry name" value="Beta-lactam_class-A"/>
</dbReference>
<feature type="domain" description="Beta-lactamase class A catalytic" evidence="8">
    <location>
        <begin position="78"/>
        <end position="293"/>
    </location>
</feature>
<feature type="chain" id="PRO_5045263666" description="Beta-lactamase" evidence="7">
    <location>
        <begin position="23"/>
        <end position="320"/>
    </location>
</feature>
<evidence type="ECO:0000313" key="10">
    <source>
        <dbReference type="Proteomes" id="UP000800981"/>
    </source>
</evidence>
<dbReference type="Gene3D" id="3.40.710.10">
    <property type="entry name" value="DD-peptidase/beta-lactamase superfamily"/>
    <property type="match status" value="1"/>
</dbReference>
<comment type="caution">
    <text evidence="9">The sequence shown here is derived from an EMBL/GenBank/DDBJ whole genome shotgun (WGS) entry which is preliminary data.</text>
</comment>
<evidence type="ECO:0000256" key="3">
    <source>
        <dbReference type="ARBA" id="ARBA00022801"/>
    </source>
</evidence>
<reference evidence="9 10" key="1">
    <citation type="submission" date="2020-03" db="EMBL/GenBank/DDBJ databases">
        <title>Two novel Motilibacter sp.</title>
        <authorList>
            <person name="Liu S."/>
        </authorList>
    </citation>
    <scope>NUCLEOTIDE SEQUENCE [LARGE SCALE GENOMIC DNA]</scope>
    <source>
        <strain evidence="9 10">E257</strain>
    </source>
</reference>
<dbReference type="PANTHER" id="PTHR35333:SF3">
    <property type="entry name" value="BETA-LACTAMASE-TYPE TRANSPEPTIDASE FOLD CONTAINING PROTEIN"/>
    <property type="match status" value="1"/>
</dbReference>
<evidence type="ECO:0000259" key="8">
    <source>
        <dbReference type="Pfam" id="PF13354"/>
    </source>
</evidence>
<proteinExistence type="inferred from homology"/>
<feature type="compositionally biased region" description="Low complexity" evidence="6">
    <location>
        <begin position="37"/>
        <end position="61"/>
    </location>
</feature>
<dbReference type="PRINTS" id="PR00118">
    <property type="entry name" value="BLACTAMASEA"/>
</dbReference>
<dbReference type="InterPro" id="IPR023650">
    <property type="entry name" value="Beta-lactam_class-A_AS"/>
</dbReference>
<evidence type="ECO:0000256" key="1">
    <source>
        <dbReference type="ARBA" id="ARBA00009009"/>
    </source>
</evidence>
<keyword evidence="4 5" id="KW-0046">Antibiotic resistance</keyword>